<dbReference type="Proteomes" id="UP000663828">
    <property type="component" value="Unassembled WGS sequence"/>
</dbReference>
<dbReference type="Pfam" id="PF13604">
    <property type="entry name" value="AAA_30"/>
    <property type="match status" value="1"/>
</dbReference>
<dbReference type="EMBL" id="CAJNOR010006057">
    <property type="protein sequence ID" value="CAF1584226.1"/>
    <property type="molecule type" value="Genomic_DNA"/>
</dbReference>
<gene>
    <name evidence="6" type="ORF">XAT740_LOCUS45850</name>
</gene>
<dbReference type="Gene3D" id="3.40.50.300">
    <property type="entry name" value="P-loop containing nucleotide triphosphate hydrolases"/>
    <property type="match status" value="2"/>
</dbReference>
<dbReference type="PANTHER" id="PTHR43788">
    <property type="entry name" value="DNA2/NAM7 HELICASE FAMILY MEMBER"/>
    <property type="match status" value="1"/>
</dbReference>
<dbReference type="CDD" id="cd17934">
    <property type="entry name" value="DEXXQc_Upf1-like"/>
    <property type="match status" value="1"/>
</dbReference>
<protein>
    <recommendedName>
        <fullName evidence="5">DNA2/NAM7 helicase-like C-terminal domain-containing protein</fullName>
    </recommendedName>
</protein>
<keyword evidence="4" id="KW-0067">ATP-binding</keyword>
<name>A0A815ZMN3_ADIRI</name>
<proteinExistence type="predicted"/>
<dbReference type="GO" id="GO:0005524">
    <property type="term" value="F:ATP binding"/>
    <property type="evidence" value="ECO:0007669"/>
    <property type="project" value="UniProtKB-KW"/>
</dbReference>
<sequence length="1310" mass="151273">MNLNCAPDVESLCLTFDKHVDISSKTEDSDLVRRNLSTQRRPLTVSTLAHYFGLQCDEYLRLTLNPSSESTKSETLTSFLTKQRGITFEENLKAYYSASILSNVTTSQEFLSYLRSALLNPVKELRIGYNIKFPWTYDQSLQSNYKPDFLLIRHSWKDDHRIEITIADAKSSARMRVEHCVQVALYAIDLRVWIERNHFDQQVYINSFGEIWLPNENSTIPYEKKTFPMMKLQDKLRYFLRHDLEEVLSGSKWIMLPRCSLCPYVSRCRQRARHDEPESLNNLSYLTRTNHSLIHSFFRSTSTSSIDLNLILDELNTNEIYSSEKAKLQQILAIDPKEKTSALIRAVQTREPQLKSQTSFLIPKTNQDLILLFLFLIPNPSQLHSVALFAYNIYDMFNQTWLSSQPIVRTYPSPSQVVCLIAEAFDQLRRTSSRPCQIVLFDEQERTALFEQLTLASDCDLIGDCLVLLSSSENAILLDYPPDVIQQDRLFRSHPLSNVKKDDIEQELNERYGLTVDKTKTTSKLELAQQLRQLNNQEQEDARQNLVGLPCLISLHTAIRQSFIVPTPGYFDLEDLKSSFHISLPSSKPTAIFEAITNESAVDDLVKQYFDVLTRLYSTIQARLSESNRLQLDAIPLPIINSIRSSHSHIRRLIFLRQYEMLYSLRSIQQARFEMNEPPILIRILKKIPVDRYNSSWECQIERGQDIISKNFLENVTNNSEFRTYSYLISKDNCSTQTFSDAVYMDSAIEGLRSRTKLNQYGLAHVELNGENGTILLRMKLGGLSLGINQEYYLSERYVDFTTKKAIQALEQVTPLTIQIFDDPRRLERPEAIQKSSRDFQQEITNIFSKREPSIKPDGLHMLNKAQQVACEKVKNERVTLIWGPPGTGKTYWSSVTVFQMLMFSKSPLHILITACTHTAIDNLLNSIKYVKHLFSSSSQFPRWCELAKELQVMKIDSKNYRDLLNVNKKSSWIIGSTGWTLQKLDRSIIFDIIFVDEATQLLTSDAVLALNRLADHRESRLIVAGDPLQLSPVKRCTYPTLPHPTPDLFSSLFHCLLRDENNSPICLQTEKPFEQISRCPYLSIFDENHRMNEQLSDFTRLLYGENYRQGRSKPLLSVCPIDETHKYLLGSLLEPYSSLYTILVDSFPSSSLSTRLDDLFLESNLVCSLVEELVLRISPSSIFIITPHRMQRSAIRQKLPQHRFPTVSITCDTVERMQGKEAQCVILCMLYRQSEILENELDFLYNRQRINVSITRAQQLCILLTSQLMFNQPPLDLFINENTRNAYTLLSNYINKSIVRYLDNEGNVK</sequence>
<evidence type="ECO:0000256" key="4">
    <source>
        <dbReference type="ARBA" id="ARBA00022840"/>
    </source>
</evidence>
<dbReference type="InterPro" id="IPR027417">
    <property type="entry name" value="P-loop_NTPase"/>
</dbReference>
<evidence type="ECO:0000256" key="3">
    <source>
        <dbReference type="ARBA" id="ARBA00022806"/>
    </source>
</evidence>
<dbReference type="Pfam" id="PF13087">
    <property type="entry name" value="AAA_12"/>
    <property type="match status" value="1"/>
</dbReference>
<evidence type="ECO:0000256" key="2">
    <source>
        <dbReference type="ARBA" id="ARBA00022801"/>
    </source>
</evidence>
<dbReference type="GO" id="GO:0043139">
    <property type="term" value="F:5'-3' DNA helicase activity"/>
    <property type="evidence" value="ECO:0007669"/>
    <property type="project" value="TreeGrafter"/>
</dbReference>
<evidence type="ECO:0000256" key="1">
    <source>
        <dbReference type="ARBA" id="ARBA00022741"/>
    </source>
</evidence>
<dbReference type="InterPro" id="IPR041679">
    <property type="entry name" value="DNA2/NAM7-like_C"/>
</dbReference>
<evidence type="ECO:0000313" key="6">
    <source>
        <dbReference type="EMBL" id="CAF1584226.1"/>
    </source>
</evidence>
<dbReference type="SUPFAM" id="SSF52540">
    <property type="entry name" value="P-loop containing nucleoside triphosphate hydrolases"/>
    <property type="match status" value="1"/>
</dbReference>
<evidence type="ECO:0000313" key="7">
    <source>
        <dbReference type="Proteomes" id="UP000663828"/>
    </source>
</evidence>
<comment type="caution">
    <text evidence="6">The sequence shown here is derived from an EMBL/GenBank/DDBJ whole genome shotgun (WGS) entry which is preliminary data.</text>
</comment>
<dbReference type="CDD" id="cd18808">
    <property type="entry name" value="SF1_C_Upf1"/>
    <property type="match status" value="1"/>
</dbReference>
<keyword evidence="3" id="KW-0347">Helicase</keyword>
<feature type="domain" description="DNA2/NAM7 helicase-like C-terminal" evidence="5">
    <location>
        <begin position="1083"/>
        <end position="1267"/>
    </location>
</feature>
<dbReference type="InterPro" id="IPR047187">
    <property type="entry name" value="SF1_C_Upf1"/>
</dbReference>
<keyword evidence="7" id="KW-1185">Reference proteome</keyword>
<organism evidence="6 7">
    <name type="scientific">Adineta ricciae</name>
    <name type="common">Rotifer</name>
    <dbReference type="NCBI Taxonomy" id="249248"/>
    <lineage>
        <taxon>Eukaryota</taxon>
        <taxon>Metazoa</taxon>
        <taxon>Spiralia</taxon>
        <taxon>Gnathifera</taxon>
        <taxon>Rotifera</taxon>
        <taxon>Eurotatoria</taxon>
        <taxon>Bdelloidea</taxon>
        <taxon>Adinetida</taxon>
        <taxon>Adinetidae</taxon>
        <taxon>Adineta</taxon>
    </lineage>
</organism>
<dbReference type="PANTHER" id="PTHR43788:SF8">
    <property type="entry name" value="DNA-BINDING PROTEIN SMUBP-2"/>
    <property type="match status" value="1"/>
</dbReference>
<keyword evidence="1" id="KW-0547">Nucleotide-binding</keyword>
<accession>A0A815ZMN3</accession>
<dbReference type="InterPro" id="IPR050534">
    <property type="entry name" value="Coronavir_polyprotein_1ab"/>
</dbReference>
<evidence type="ECO:0000259" key="5">
    <source>
        <dbReference type="Pfam" id="PF13087"/>
    </source>
</evidence>
<dbReference type="GO" id="GO:0016787">
    <property type="term" value="F:hydrolase activity"/>
    <property type="evidence" value="ECO:0007669"/>
    <property type="project" value="UniProtKB-KW"/>
</dbReference>
<reference evidence="6" key="1">
    <citation type="submission" date="2021-02" db="EMBL/GenBank/DDBJ databases">
        <authorList>
            <person name="Nowell W R."/>
        </authorList>
    </citation>
    <scope>NUCLEOTIDE SEQUENCE</scope>
</reference>
<keyword evidence="2" id="KW-0378">Hydrolase</keyword>